<reference evidence="11 12" key="1">
    <citation type="submission" date="2015-11" db="EMBL/GenBank/DDBJ databases">
        <title>Evidence for parallel genomic evolution in an endosymbiosis of termite gut flagellates.</title>
        <authorList>
            <person name="Zheng H."/>
        </authorList>
    </citation>
    <scope>NUCLEOTIDE SEQUENCE [LARGE SCALE GENOMIC DNA]</scope>
    <source>
        <strain evidence="11 12">CET450</strain>
    </source>
</reference>
<dbReference type="AlphaFoldDB" id="A0A1E5IJX4"/>
<evidence type="ECO:0000256" key="3">
    <source>
        <dbReference type="ARBA" id="ARBA00022516"/>
    </source>
</evidence>
<evidence type="ECO:0000313" key="11">
    <source>
        <dbReference type="EMBL" id="OEG70715.1"/>
    </source>
</evidence>
<evidence type="ECO:0000313" key="12">
    <source>
        <dbReference type="Proteomes" id="UP000095237"/>
    </source>
</evidence>
<dbReference type="EMBL" id="LNVX01000291">
    <property type="protein sequence ID" value="OEG70715.1"/>
    <property type="molecule type" value="Genomic_DNA"/>
</dbReference>
<dbReference type="InterPro" id="IPR012281">
    <property type="entry name" value="Phospholipid_synth_PlsX-like"/>
</dbReference>
<comment type="subunit">
    <text evidence="9 10">Homodimer. Probably interacts with PlsY.</text>
</comment>
<keyword evidence="4 10" id="KW-0808">Transferase</keyword>
<dbReference type="Gene3D" id="3.40.718.10">
    <property type="entry name" value="Isopropylmalate Dehydrogenase"/>
    <property type="match status" value="1"/>
</dbReference>
<evidence type="ECO:0000256" key="10">
    <source>
        <dbReference type="HAMAP-Rule" id="MF_00019"/>
    </source>
</evidence>
<evidence type="ECO:0000256" key="1">
    <source>
        <dbReference type="ARBA" id="ARBA00001232"/>
    </source>
</evidence>
<dbReference type="Proteomes" id="UP000095237">
    <property type="component" value="Unassembled WGS sequence"/>
</dbReference>
<evidence type="ECO:0000256" key="5">
    <source>
        <dbReference type="ARBA" id="ARBA00023098"/>
    </source>
</evidence>
<keyword evidence="12" id="KW-1185">Reference proteome</keyword>
<evidence type="ECO:0000256" key="4">
    <source>
        <dbReference type="ARBA" id="ARBA00022679"/>
    </source>
</evidence>
<dbReference type="GO" id="GO:0006633">
    <property type="term" value="P:fatty acid biosynthetic process"/>
    <property type="evidence" value="ECO:0007669"/>
    <property type="project" value="UniProtKB-UniRule"/>
</dbReference>
<dbReference type="SUPFAM" id="SSF53659">
    <property type="entry name" value="Isocitrate/Isopropylmalate dehydrogenase-like"/>
    <property type="match status" value="1"/>
</dbReference>
<evidence type="ECO:0000256" key="7">
    <source>
        <dbReference type="ARBA" id="ARBA00023264"/>
    </source>
</evidence>
<evidence type="ECO:0000256" key="2">
    <source>
        <dbReference type="ARBA" id="ARBA00022490"/>
    </source>
</evidence>
<accession>A0A1E5IJX4</accession>
<dbReference type="GO" id="GO:0005737">
    <property type="term" value="C:cytoplasm"/>
    <property type="evidence" value="ECO:0007669"/>
    <property type="project" value="UniProtKB-SubCell"/>
</dbReference>
<dbReference type="UniPathway" id="UPA00085"/>
<keyword evidence="11" id="KW-0012">Acyltransferase</keyword>
<evidence type="ECO:0000256" key="8">
    <source>
        <dbReference type="ARBA" id="ARBA00024069"/>
    </source>
</evidence>
<dbReference type="PANTHER" id="PTHR30100">
    <property type="entry name" value="FATTY ACID/PHOSPHOLIPID SYNTHESIS PROTEIN PLSX"/>
    <property type="match status" value="1"/>
</dbReference>
<evidence type="ECO:0000256" key="6">
    <source>
        <dbReference type="ARBA" id="ARBA00023209"/>
    </source>
</evidence>
<comment type="caution">
    <text evidence="11">The sequence shown here is derived from an EMBL/GenBank/DDBJ whole genome shotgun (WGS) entry which is preliminary data.</text>
</comment>
<comment type="subcellular location">
    <subcellularLocation>
        <location evidence="10">Cytoplasm</location>
    </subcellularLocation>
    <text evidence="10">Associated with the membrane possibly through PlsY.</text>
</comment>
<keyword evidence="3 10" id="KW-0444">Lipid biosynthesis</keyword>
<dbReference type="EC" id="2.3.1.274" evidence="8 10"/>
<gene>
    <name evidence="10" type="primary">plsX</name>
    <name evidence="11" type="ORF">ATZ36_17230</name>
</gene>
<dbReference type="PIRSF" id="PIRSF002465">
    <property type="entry name" value="Phsphlp_syn_PlsX"/>
    <property type="match status" value="1"/>
</dbReference>
<sequence>MIIALDAMGGDFAPASTVEGAIFAAKESKHKILLVGIEKILAGELLKYRGRYDVESLNIEIVNATEFITMDEHPAKAVRQKKDSSLSVCARLVADGKADAFVSVGNSGAAMSAALFYLKRIEGVLRPALSTVFPNIDGHCIIADVGANVDCAPEYLLQFGIMASLFCEKVAGVENPRVGLVSIGEESTKGNELTLAAFELLEKADINFIGNVEGRDIPGGKVDVAICDGFIGNVILKLGEGLTEMMLKLVRKELKQHPITWASLPFLWLAIRDLRKRVDYSEFGGAPLLGVEGVCIIGHGSSNGKAVKNAIFAGAETVKHNIAAGIREAILKYNNKVV</sequence>
<dbReference type="GO" id="GO:0043811">
    <property type="term" value="F:phosphate:acyl-[acyl carrier protein] acyltransferase activity"/>
    <property type="evidence" value="ECO:0007669"/>
    <property type="project" value="UniProtKB-UniRule"/>
</dbReference>
<dbReference type="InterPro" id="IPR003664">
    <property type="entry name" value="FA_synthesis"/>
</dbReference>
<dbReference type="Pfam" id="PF02504">
    <property type="entry name" value="FA_synthesis"/>
    <property type="match status" value="1"/>
</dbReference>
<dbReference type="GO" id="GO:0008654">
    <property type="term" value="P:phospholipid biosynthetic process"/>
    <property type="evidence" value="ECO:0007669"/>
    <property type="project" value="UniProtKB-KW"/>
</dbReference>
<evidence type="ECO:0000256" key="9">
    <source>
        <dbReference type="ARBA" id="ARBA00046608"/>
    </source>
</evidence>
<comment type="pathway">
    <text evidence="10">Lipid metabolism; phospholipid metabolism.</text>
</comment>
<comment type="catalytic activity">
    <reaction evidence="1 10">
        <text>a fatty acyl-[ACP] + phosphate = an acyl phosphate + holo-[ACP]</text>
        <dbReference type="Rhea" id="RHEA:42292"/>
        <dbReference type="Rhea" id="RHEA-COMP:9685"/>
        <dbReference type="Rhea" id="RHEA-COMP:14125"/>
        <dbReference type="ChEBI" id="CHEBI:43474"/>
        <dbReference type="ChEBI" id="CHEBI:59918"/>
        <dbReference type="ChEBI" id="CHEBI:64479"/>
        <dbReference type="ChEBI" id="CHEBI:138651"/>
        <dbReference type="EC" id="2.3.1.274"/>
    </reaction>
</comment>
<comment type="similarity">
    <text evidence="10">Belongs to the PlsX family.</text>
</comment>
<keyword evidence="5 10" id="KW-0443">Lipid metabolism</keyword>
<organism evidence="11 12">
    <name type="scientific">Endomicrobium trichonymphae</name>
    <dbReference type="NCBI Taxonomy" id="1408204"/>
    <lineage>
        <taxon>Bacteria</taxon>
        <taxon>Pseudomonadati</taxon>
        <taxon>Elusimicrobiota</taxon>
        <taxon>Endomicrobiia</taxon>
        <taxon>Endomicrobiales</taxon>
        <taxon>Endomicrobiaceae</taxon>
        <taxon>Candidatus Endomicrobiellum</taxon>
    </lineage>
</organism>
<name>A0A1E5IJX4_ENDTX</name>
<protein>
    <recommendedName>
        <fullName evidence="8 10">Phosphate acyltransferase</fullName>
        <ecNumber evidence="8 10">2.3.1.274</ecNumber>
    </recommendedName>
    <alternativeName>
        <fullName evidence="10">Acyl-ACP phosphotransacylase</fullName>
    </alternativeName>
    <alternativeName>
        <fullName evidence="10">Acyl-[acyl-carrier-protein]--phosphate acyltransferase</fullName>
    </alternativeName>
    <alternativeName>
        <fullName evidence="10">Phosphate-acyl-ACP acyltransferase</fullName>
    </alternativeName>
</protein>
<dbReference type="PANTHER" id="PTHR30100:SF1">
    <property type="entry name" value="PHOSPHATE ACYLTRANSFERASE"/>
    <property type="match status" value="1"/>
</dbReference>
<dbReference type="NCBIfam" id="TIGR00182">
    <property type="entry name" value="plsX"/>
    <property type="match status" value="1"/>
</dbReference>
<keyword evidence="6 10" id="KW-0594">Phospholipid biosynthesis</keyword>
<comment type="function">
    <text evidence="10">Catalyzes the reversible formation of acyl-phosphate (acyl-PO(4)) from acyl-[acyl-carrier-protein] (acyl-ACP). This enzyme utilizes acyl-ACP as fatty acyl donor, but not acyl-CoA.</text>
</comment>
<keyword evidence="7 10" id="KW-1208">Phospholipid metabolism</keyword>
<proteinExistence type="inferred from homology"/>
<keyword evidence="2 10" id="KW-0963">Cytoplasm</keyword>
<dbReference type="HAMAP" id="MF_00019">
    <property type="entry name" value="PlsX"/>
    <property type="match status" value="1"/>
</dbReference>